<feature type="domain" description="Transketolase N-terminal" evidence="1">
    <location>
        <begin position="9"/>
        <end position="271"/>
    </location>
</feature>
<proteinExistence type="predicted"/>
<dbReference type="EMBL" id="PETL01000244">
    <property type="protein sequence ID" value="PIV63872.1"/>
    <property type="molecule type" value="Genomic_DNA"/>
</dbReference>
<dbReference type="SUPFAM" id="SSF52518">
    <property type="entry name" value="Thiamin diphosphate-binding fold (THDP-binding)"/>
    <property type="match status" value="1"/>
</dbReference>
<dbReference type="Gene3D" id="3.40.50.970">
    <property type="match status" value="1"/>
</dbReference>
<evidence type="ECO:0000313" key="2">
    <source>
        <dbReference type="EMBL" id="PIV63872.1"/>
    </source>
</evidence>
<dbReference type="Proteomes" id="UP000228886">
    <property type="component" value="Unassembled WGS sequence"/>
</dbReference>
<gene>
    <name evidence="2" type="ORF">COS11_05130</name>
</gene>
<evidence type="ECO:0000313" key="3">
    <source>
        <dbReference type="Proteomes" id="UP000228886"/>
    </source>
</evidence>
<dbReference type="InterPro" id="IPR029061">
    <property type="entry name" value="THDP-binding"/>
</dbReference>
<dbReference type="Pfam" id="PF00456">
    <property type="entry name" value="Transketolase_N"/>
    <property type="match status" value="1"/>
</dbReference>
<evidence type="ECO:0000259" key="1">
    <source>
        <dbReference type="Pfam" id="PF00456"/>
    </source>
</evidence>
<dbReference type="AlphaFoldDB" id="A0A2M7E806"/>
<dbReference type="InterPro" id="IPR005474">
    <property type="entry name" value="Transketolase_N"/>
</dbReference>
<protein>
    <submittedName>
        <fullName evidence="2">Transketolase</fullName>
    </submittedName>
</protein>
<dbReference type="CDD" id="cd02012">
    <property type="entry name" value="TPP_TK"/>
    <property type="match status" value="1"/>
</dbReference>
<name>A0A2M7E806_9BACT</name>
<reference evidence="3" key="1">
    <citation type="submission" date="2017-09" db="EMBL/GenBank/DDBJ databases">
        <title>Depth-based differentiation of microbial function through sediment-hosted aquifers and enrichment of novel symbionts in the deep terrestrial subsurface.</title>
        <authorList>
            <person name="Probst A.J."/>
            <person name="Ladd B."/>
            <person name="Jarett J.K."/>
            <person name="Geller-Mcgrath D.E."/>
            <person name="Sieber C.M.K."/>
            <person name="Emerson J.B."/>
            <person name="Anantharaman K."/>
            <person name="Thomas B.C."/>
            <person name="Malmstrom R."/>
            <person name="Stieglmeier M."/>
            <person name="Klingl A."/>
            <person name="Woyke T."/>
            <person name="Ryan C.M."/>
            <person name="Banfield J.F."/>
        </authorList>
    </citation>
    <scope>NUCLEOTIDE SEQUENCE [LARGE SCALE GENOMIC DNA]</scope>
</reference>
<comment type="caution">
    <text evidence="2">The sequence shown here is derived from an EMBL/GenBank/DDBJ whole genome shotgun (WGS) entry which is preliminary data.</text>
</comment>
<sequence length="276" mass="30672">MDKDEGYRKLAAKIRAHAVMMTNLRHSGHLGSSLSEADLLIVLFEKILRLDSKNSDWPKRDRFILSKGHAAAGVYGIMAEKGFFPKDWLKTYYCDDGKLCGHISHHVPGVEFSTGSLGHGLPVALGMALAAKHTGAKHRIFVLMSDGDCNEGSTWEAIMFAAQHKLDNLIAIVDYNKIQALGKAEEIINLEPFAKKLKDFGWAVKEIDGHNFRQIEQALSVIPFEKSRPSFVIAHTVKGKGIGYLENTVASHYRCVEDEKLSATYKELGVEYEDGI</sequence>
<dbReference type="PANTHER" id="PTHR47514:SF2">
    <property type="entry name" value="TRANSKETOLASE"/>
    <property type="match status" value="1"/>
</dbReference>
<dbReference type="PANTHER" id="PTHR47514">
    <property type="entry name" value="TRANSKETOLASE N-TERMINAL SECTION-RELATED"/>
    <property type="match status" value="1"/>
</dbReference>
<accession>A0A2M7E806</accession>
<organism evidence="2 3">
    <name type="scientific">bacterium (Candidatus Ratteibacteria) CG01_land_8_20_14_3_00_40_19</name>
    <dbReference type="NCBI Taxonomy" id="2014290"/>
    <lineage>
        <taxon>Bacteria</taxon>
        <taxon>Candidatus Ratteibacteria</taxon>
    </lineage>
</organism>